<dbReference type="Pfam" id="PF00486">
    <property type="entry name" value="Trans_reg_C"/>
    <property type="match status" value="1"/>
</dbReference>
<dbReference type="PATRIC" id="fig|1423796.3.peg.1926"/>
<evidence type="ECO:0000259" key="9">
    <source>
        <dbReference type="PROSITE" id="PS51755"/>
    </source>
</evidence>
<dbReference type="CDD" id="cd00383">
    <property type="entry name" value="trans_reg_C"/>
    <property type="match status" value="1"/>
</dbReference>
<evidence type="ECO:0000256" key="3">
    <source>
        <dbReference type="ARBA" id="ARBA00023015"/>
    </source>
</evidence>
<dbReference type="RefSeq" id="WP_057873058.1">
    <property type="nucleotide sequence ID" value="NZ_AYYI01000006.1"/>
</dbReference>
<dbReference type="SUPFAM" id="SSF46894">
    <property type="entry name" value="C-terminal effector domain of the bipartite response regulators"/>
    <property type="match status" value="1"/>
</dbReference>
<dbReference type="InterPro" id="IPR036388">
    <property type="entry name" value="WH-like_DNA-bd_sf"/>
</dbReference>
<dbReference type="PROSITE" id="PS50110">
    <property type="entry name" value="RESPONSE_REGULATORY"/>
    <property type="match status" value="1"/>
</dbReference>
<feature type="modified residue" description="4-aspartylphosphate" evidence="6">
    <location>
        <position position="52"/>
    </location>
</feature>
<gene>
    <name evidence="10" type="ORF">FC24_GL001898</name>
</gene>
<keyword evidence="3" id="KW-0805">Transcription regulation</keyword>
<dbReference type="Pfam" id="PF00072">
    <property type="entry name" value="Response_reg"/>
    <property type="match status" value="1"/>
</dbReference>
<dbReference type="GO" id="GO:0000976">
    <property type="term" value="F:transcription cis-regulatory region binding"/>
    <property type="evidence" value="ECO:0007669"/>
    <property type="project" value="TreeGrafter"/>
</dbReference>
<evidence type="ECO:0000256" key="7">
    <source>
        <dbReference type="PROSITE-ProRule" id="PRU01091"/>
    </source>
</evidence>
<feature type="domain" description="Response regulatory" evidence="8">
    <location>
        <begin position="3"/>
        <end position="116"/>
    </location>
</feature>
<keyword evidence="11" id="KW-1185">Reference proteome</keyword>
<evidence type="ECO:0000256" key="1">
    <source>
        <dbReference type="ARBA" id="ARBA00022553"/>
    </source>
</evidence>
<feature type="domain" description="OmpR/PhoB-type" evidence="9">
    <location>
        <begin position="127"/>
        <end position="224"/>
    </location>
</feature>
<dbReference type="PANTHER" id="PTHR48111:SF43">
    <property type="entry name" value="STAGE 0 SPORULATION PROTEIN A HOMOLOG"/>
    <property type="match status" value="1"/>
</dbReference>
<accession>A0A0R2D7A9</accession>
<organism evidence="10 11">
    <name type="scientific">Loigolactobacillus rennini DSM 20253</name>
    <dbReference type="NCBI Taxonomy" id="1423796"/>
    <lineage>
        <taxon>Bacteria</taxon>
        <taxon>Bacillati</taxon>
        <taxon>Bacillota</taxon>
        <taxon>Bacilli</taxon>
        <taxon>Lactobacillales</taxon>
        <taxon>Lactobacillaceae</taxon>
        <taxon>Loigolactobacillus</taxon>
    </lineage>
</organism>
<reference evidence="10 11" key="1">
    <citation type="journal article" date="2015" name="Genome Announc.">
        <title>Expanding the biotechnology potential of lactobacilli through comparative genomics of 213 strains and associated genera.</title>
        <authorList>
            <person name="Sun Z."/>
            <person name="Harris H.M."/>
            <person name="McCann A."/>
            <person name="Guo C."/>
            <person name="Argimon S."/>
            <person name="Zhang W."/>
            <person name="Yang X."/>
            <person name="Jeffery I.B."/>
            <person name="Cooney J.C."/>
            <person name="Kagawa T.F."/>
            <person name="Liu W."/>
            <person name="Song Y."/>
            <person name="Salvetti E."/>
            <person name="Wrobel A."/>
            <person name="Rasinkangas P."/>
            <person name="Parkhill J."/>
            <person name="Rea M.C."/>
            <person name="O'Sullivan O."/>
            <person name="Ritari J."/>
            <person name="Douillard F.P."/>
            <person name="Paul Ross R."/>
            <person name="Yang R."/>
            <person name="Briner A.E."/>
            <person name="Felis G.E."/>
            <person name="de Vos W.M."/>
            <person name="Barrangou R."/>
            <person name="Klaenhammer T.R."/>
            <person name="Caufield P.W."/>
            <person name="Cui Y."/>
            <person name="Zhang H."/>
            <person name="O'Toole P.W."/>
        </authorList>
    </citation>
    <scope>NUCLEOTIDE SEQUENCE [LARGE SCALE GENOMIC DNA]</scope>
    <source>
        <strain evidence="10 11">DSM 20253</strain>
    </source>
</reference>
<sequence length="224" mass="25984">MFSVFIVEDDQTITELIREKLSQWQLKTYDVTDFNEVFKQFLTIKPQLVLLDINLPVYDGFYWTQKIRRVSQVPIIFISSRNTNMDKVMAMNMGGDDYMTKPFSLEVLTAKVNALLRRTYNYANPTGNTLAHGGLVLNLQDGSVQVKEQQIELSKTEYKLLQLLLQHHGQIVSREKLLRGLWHDERFVDDNTLTVNINRLRKKIAATGLKHYIETKTGQGYMIP</sequence>
<dbReference type="OrthoDB" id="9790442at2"/>
<dbReference type="GO" id="GO:0005829">
    <property type="term" value="C:cytosol"/>
    <property type="evidence" value="ECO:0007669"/>
    <property type="project" value="TreeGrafter"/>
</dbReference>
<evidence type="ECO:0000313" key="11">
    <source>
        <dbReference type="Proteomes" id="UP000051638"/>
    </source>
</evidence>
<dbReference type="GO" id="GO:0006355">
    <property type="term" value="P:regulation of DNA-templated transcription"/>
    <property type="evidence" value="ECO:0007669"/>
    <property type="project" value="InterPro"/>
</dbReference>
<dbReference type="SMART" id="SM00448">
    <property type="entry name" value="REC"/>
    <property type="match status" value="1"/>
</dbReference>
<keyword evidence="2" id="KW-0902">Two-component regulatory system</keyword>
<dbReference type="SUPFAM" id="SSF52172">
    <property type="entry name" value="CheY-like"/>
    <property type="match status" value="1"/>
</dbReference>
<dbReference type="PANTHER" id="PTHR48111">
    <property type="entry name" value="REGULATOR OF RPOS"/>
    <property type="match status" value="1"/>
</dbReference>
<dbReference type="InterPro" id="IPR039420">
    <property type="entry name" value="WalR-like"/>
</dbReference>
<dbReference type="InterPro" id="IPR011006">
    <property type="entry name" value="CheY-like_superfamily"/>
</dbReference>
<keyword evidence="5" id="KW-0804">Transcription</keyword>
<dbReference type="InterPro" id="IPR001789">
    <property type="entry name" value="Sig_transdc_resp-reg_receiver"/>
</dbReference>
<dbReference type="CDD" id="cd18159">
    <property type="entry name" value="REC_OmpR_NsrR-like"/>
    <property type="match status" value="1"/>
</dbReference>
<dbReference type="SMART" id="SM00862">
    <property type="entry name" value="Trans_reg_C"/>
    <property type="match status" value="1"/>
</dbReference>
<keyword evidence="4 7" id="KW-0238">DNA-binding</keyword>
<dbReference type="Gene3D" id="6.10.250.690">
    <property type="match status" value="1"/>
</dbReference>
<evidence type="ECO:0000256" key="4">
    <source>
        <dbReference type="ARBA" id="ARBA00023125"/>
    </source>
</evidence>
<proteinExistence type="predicted"/>
<dbReference type="Proteomes" id="UP000051638">
    <property type="component" value="Unassembled WGS sequence"/>
</dbReference>
<dbReference type="GO" id="GO:0000156">
    <property type="term" value="F:phosphorelay response regulator activity"/>
    <property type="evidence" value="ECO:0007669"/>
    <property type="project" value="TreeGrafter"/>
</dbReference>
<dbReference type="PROSITE" id="PS51755">
    <property type="entry name" value="OMPR_PHOB"/>
    <property type="match status" value="1"/>
</dbReference>
<evidence type="ECO:0000256" key="2">
    <source>
        <dbReference type="ARBA" id="ARBA00023012"/>
    </source>
</evidence>
<dbReference type="Gene3D" id="3.40.50.2300">
    <property type="match status" value="1"/>
</dbReference>
<dbReference type="EMBL" id="AYYI01000006">
    <property type="protein sequence ID" value="KRM99815.1"/>
    <property type="molecule type" value="Genomic_DNA"/>
</dbReference>
<dbReference type="GO" id="GO:0032993">
    <property type="term" value="C:protein-DNA complex"/>
    <property type="evidence" value="ECO:0007669"/>
    <property type="project" value="TreeGrafter"/>
</dbReference>
<name>A0A0R2D7A9_9LACO</name>
<evidence type="ECO:0000256" key="6">
    <source>
        <dbReference type="PROSITE-ProRule" id="PRU00169"/>
    </source>
</evidence>
<evidence type="ECO:0000256" key="5">
    <source>
        <dbReference type="ARBA" id="ARBA00023163"/>
    </source>
</evidence>
<feature type="DNA-binding region" description="OmpR/PhoB-type" evidence="7">
    <location>
        <begin position="127"/>
        <end position="224"/>
    </location>
</feature>
<evidence type="ECO:0000259" key="8">
    <source>
        <dbReference type="PROSITE" id="PS50110"/>
    </source>
</evidence>
<comment type="caution">
    <text evidence="10">The sequence shown here is derived from an EMBL/GenBank/DDBJ whole genome shotgun (WGS) entry which is preliminary data.</text>
</comment>
<dbReference type="InterPro" id="IPR016032">
    <property type="entry name" value="Sig_transdc_resp-reg_C-effctor"/>
</dbReference>
<protein>
    <submittedName>
        <fullName evidence="10">Response regulator</fullName>
    </submittedName>
</protein>
<dbReference type="STRING" id="1423796.FC24_GL001898"/>
<dbReference type="AlphaFoldDB" id="A0A0R2D7A9"/>
<dbReference type="InterPro" id="IPR001867">
    <property type="entry name" value="OmpR/PhoB-type_DNA-bd"/>
</dbReference>
<dbReference type="Gene3D" id="1.10.10.10">
    <property type="entry name" value="Winged helix-like DNA-binding domain superfamily/Winged helix DNA-binding domain"/>
    <property type="match status" value="1"/>
</dbReference>
<keyword evidence="1 6" id="KW-0597">Phosphoprotein</keyword>
<evidence type="ECO:0000313" key="10">
    <source>
        <dbReference type="EMBL" id="KRM99815.1"/>
    </source>
</evidence>